<dbReference type="eggNOG" id="ENOG50348FD">
    <property type="taxonomic scope" value="Bacteria"/>
</dbReference>
<keyword evidence="2" id="KW-1185">Reference proteome</keyword>
<dbReference type="RefSeq" id="WP_012500332.1">
    <property type="nucleotide sequence ID" value="NC_011026.1"/>
</dbReference>
<accession>B3QTQ0</accession>
<evidence type="ECO:0000313" key="1">
    <source>
        <dbReference type="EMBL" id="ACF14248.1"/>
    </source>
</evidence>
<dbReference type="KEGG" id="cts:Ctha_1791"/>
<name>B3QTQ0_CHLT3</name>
<gene>
    <name evidence="1" type="ordered locus">Ctha_1791</name>
</gene>
<dbReference type="AlphaFoldDB" id="B3QTQ0"/>
<proteinExistence type="predicted"/>
<organism evidence="1 2">
    <name type="scientific">Chloroherpeton thalassium (strain ATCC 35110 / GB-78)</name>
    <dbReference type="NCBI Taxonomy" id="517418"/>
    <lineage>
        <taxon>Bacteria</taxon>
        <taxon>Pseudomonadati</taxon>
        <taxon>Chlorobiota</taxon>
        <taxon>Chlorobiia</taxon>
        <taxon>Chlorobiales</taxon>
        <taxon>Chloroherpetonaceae</taxon>
        <taxon>Chloroherpeton</taxon>
    </lineage>
</organism>
<evidence type="ECO:0000313" key="2">
    <source>
        <dbReference type="Proteomes" id="UP000001208"/>
    </source>
</evidence>
<sequence>MLLQNKYTALERLRFFKPVAAYGVLRDALAEESSLAEEPCPNPTAEMVAEFAELVGFKPCEEPNCELWFNEEKEWFAVHEGKKICRMCAMMKNIEVDF</sequence>
<dbReference type="HOGENOM" id="CLU_2328675_0_0_10"/>
<protein>
    <submittedName>
        <fullName evidence="1">Uncharacterized protein</fullName>
    </submittedName>
</protein>
<dbReference type="EMBL" id="CP001100">
    <property type="protein sequence ID" value="ACF14248.1"/>
    <property type="molecule type" value="Genomic_DNA"/>
</dbReference>
<reference evidence="1 2" key="1">
    <citation type="submission" date="2008-06" db="EMBL/GenBank/DDBJ databases">
        <title>Complete sequence of Chloroherpeton thalassium ATCC 35110.</title>
        <authorList>
            <consortium name="US DOE Joint Genome Institute"/>
            <person name="Lucas S."/>
            <person name="Copeland A."/>
            <person name="Lapidus A."/>
            <person name="Glavina del Rio T."/>
            <person name="Dalin E."/>
            <person name="Tice H."/>
            <person name="Bruce D."/>
            <person name="Goodwin L."/>
            <person name="Pitluck S."/>
            <person name="Schmutz J."/>
            <person name="Larimer F."/>
            <person name="Land M."/>
            <person name="Hauser L."/>
            <person name="Kyrpides N."/>
            <person name="Mikhailova N."/>
            <person name="Liu Z."/>
            <person name="Li T."/>
            <person name="Zhao F."/>
            <person name="Overmann J."/>
            <person name="Bryant D.A."/>
            <person name="Richardson P."/>
        </authorList>
    </citation>
    <scope>NUCLEOTIDE SEQUENCE [LARGE SCALE GENOMIC DNA]</scope>
    <source>
        <strain evidence="2">ATCC 35110 / GB-78</strain>
    </source>
</reference>
<dbReference type="Proteomes" id="UP000001208">
    <property type="component" value="Chromosome"/>
</dbReference>